<evidence type="ECO:0000313" key="3">
    <source>
        <dbReference type="Proteomes" id="UP001150925"/>
    </source>
</evidence>
<evidence type="ECO:0000313" key="2">
    <source>
        <dbReference type="EMBL" id="KAJ1960033.1"/>
    </source>
</evidence>
<feature type="region of interest" description="Disordered" evidence="1">
    <location>
        <begin position="329"/>
        <end position="350"/>
    </location>
</feature>
<protein>
    <submittedName>
        <fullName evidence="2">Uncharacterized protein</fullName>
    </submittedName>
</protein>
<dbReference type="OrthoDB" id="5564103at2759"/>
<feature type="region of interest" description="Disordered" evidence="1">
    <location>
        <begin position="362"/>
        <end position="406"/>
    </location>
</feature>
<proteinExistence type="predicted"/>
<keyword evidence="3" id="KW-1185">Reference proteome</keyword>
<name>A0A9W8E670_9FUNG</name>
<feature type="region of interest" description="Disordered" evidence="1">
    <location>
        <begin position="646"/>
        <end position="675"/>
    </location>
</feature>
<gene>
    <name evidence="2" type="ORF">IWQ62_004381</name>
</gene>
<evidence type="ECO:0000256" key="1">
    <source>
        <dbReference type="SAM" id="MobiDB-lite"/>
    </source>
</evidence>
<feature type="region of interest" description="Disordered" evidence="1">
    <location>
        <begin position="515"/>
        <end position="567"/>
    </location>
</feature>
<feature type="region of interest" description="Disordered" evidence="1">
    <location>
        <begin position="443"/>
        <end position="462"/>
    </location>
</feature>
<dbReference type="EMBL" id="JANBPY010001438">
    <property type="protein sequence ID" value="KAJ1960033.1"/>
    <property type="molecule type" value="Genomic_DNA"/>
</dbReference>
<reference evidence="2" key="1">
    <citation type="submission" date="2022-07" db="EMBL/GenBank/DDBJ databases">
        <title>Phylogenomic reconstructions and comparative analyses of Kickxellomycotina fungi.</title>
        <authorList>
            <person name="Reynolds N.K."/>
            <person name="Stajich J.E."/>
            <person name="Barry K."/>
            <person name="Grigoriev I.V."/>
            <person name="Crous P."/>
            <person name="Smith M.E."/>
        </authorList>
    </citation>
    <scope>NUCLEOTIDE SEQUENCE</scope>
    <source>
        <strain evidence="2">RSA 1196</strain>
    </source>
</reference>
<feature type="compositionally biased region" description="Pro residues" evidence="1">
    <location>
        <begin position="337"/>
        <end position="348"/>
    </location>
</feature>
<feature type="compositionally biased region" description="Polar residues" evidence="1">
    <location>
        <begin position="529"/>
        <end position="555"/>
    </location>
</feature>
<sequence>MYVACACLNLKVHLAPYGDQDDHDLQAARWRLALAGVVAELPLIRTKTTPGESFSIRSVACANCDTTVYQFRVPSTRGTSPADNDMVPQAPWPWLTISEQALHENQAEQMVLGQSSYSPVYRFIIDYQTSLGPTHGDVGSLPACLHNLPLWLVTKVENIANHYLRVQCHQLAGVLTSRSRHPVPTLQQVQQQTERDAIQVIERLHQLVIQGTVEFNGPPCQASSLRIIQIQSPTQSATSNPTTAFTTEGEPDNMLRSLPRRGSAAASMPPTRSLMGLVDPHTNIPLPPSGPEGRTDDELAALSVYYNNLEDVERRKKLTMLREWRLKDNPTLSRPRPAAPPVDQPTPAPATEDQFVFDSVTDDTASDASRPVLAPRPARTVGPNLFSRSYAPSRGGPGGGHRAYHLPGQAMSASIHIPQVEAQSYSAQPTLALADFDVDYTQDLDKESQGPPQSSTSASEHDPLWSELAAHENQQLYPMGKPFSHRLSQTKSRHYDISGGPLRYQQQVERLLHPEYHDPNAPTSDGEDANSSSTSDSDIAPGTPSQGRTVSTKGTSQRKLHTMASSVPVNITDPLTPYQLAPETRDALINRQIYTSTYLRSGSLIDRQPLSSTLQYGASRKTDDMDGWDPVTGAPESDLTAIVEEDHDPSDSAENPAAVVPSSPTLQPSQGGAHSFIPPHEFAAIISAADPNNMFGSKPADLPRTRMNI</sequence>
<feature type="compositionally biased region" description="Polar residues" evidence="1">
    <location>
        <begin position="662"/>
        <end position="672"/>
    </location>
</feature>
<accession>A0A9W8E670</accession>
<feature type="region of interest" description="Disordered" evidence="1">
    <location>
        <begin position="233"/>
        <end position="255"/>
    </location>
</feature>
<organism evidence="2 3">
    <name type="scientific">Dispira parvispora</name>
    <dbReference type="NCBI Taxonomy" id="1520584"/>
    <lineage>
        <taxon>Eukaryota</taxon>
        <taxon>Fungi</taxon>
        <taxon>Fungi incertae sedis</taxon>
        <taxon>Zoopagomycota</taxon>
        <taxon>Kickxellomycotina</taxon>
        <taxon>Dimargaritomycetes</taxon>
        <taxon>Dimargaritales</taxon>
        <taxon>Dimargaritaceae</taxon>
        <taxon>Dispira</taxon>
    </lineage>
</organism>
<dbReference type="AlphaFoldDB" id="A0A9W8E670"/>
<comment type="caution">
    <text evidence="2">The sequence shown here is derived from an EMBL/GenBank/DDBJ whole genome shotgun (WGS) entry which is preliminary data.</text>
</comment>
<feature type="compositionally biased region" description="Polar residues" evidence="1">
    <location>
        <begin position="233"/>
        <end position="246"/>
    </location>
</feature>
<dbReference type="Proteomes" id="UP001150925">
    <property type="component" value="Unassembled WGS sequence"/>
</dbReference>